<reference evidence="1" key="1">
    <citation type="submission" date="2014-11" db="EMBL/GenBank/DDBJ databases">
        <authorList>
            <person name="Amaro Gonzalez C."/>
        </authorList>
    </citation>
    <scope>NUCLEOTIDE SEQUENCE</scope>
</reference>
<reference evidence="1" key="2">
    <citation type="journal article" date="2015" name="Fish Shellfish Immunol.">
        <title>Early steps in the European eel (Anguilla anguilla)-Vibrio vulnificus interaction in the gills: Role of the RtxA13 toxin.</title>
        <authorList>
            <person name="Callol A."/>
            <person name="Pajuelo D."/>
            <person name="Ebbesson L."/>
            <person name="Teles M."/>
            <person name="MacKenzie S."/>
            <person name="Amaro C."/>
        </authorList>
    </citation>
    <scope>NUCLEOTIDE SEQUENCE</scope>
</reference>
<organism evidence="1">
    <name type="scientific">Anguilla anguilla</name>
    <name type="common">European freshwater eel</name>
    <name type="synonym">Muraena anguilla</name>
    <dbReference type="NCBI Taxonomy" id="7936"/>
    <lineage>
        <taxon>Eukaryota</taxon>
        <taxon>Metazoa</taxon>
        <taxon>Chordata</taxon>
        <taxon>Craniata</taxon>
        <taxon>Vertebrata</taxon>
        <taxon>Euteleostomi</taxon>
        <taxon>Actinopterygii</taxon>
        <taxon>Neopterygii</taxon>
        <taxon>Teleostei</taxon>
        <taxon>Anguilliformes</taxon>
        <taxon>Anguillidae</taxon>
        <taxon>Anguilla</taxon>
    </lineage>
</organism>
<sequence>MCTGMPLGEDTAGVMSQVSAVDLFPPSRYCTGGDKPDLPERNCCSKRLTLGSNSPQAGY</sequence>
<proteinExistence type="predicted"/>
<name>A0A0E9SSG7_ANGAN</name>
<dbReference type="AlphaFoldDB" id="A0A0E9SSG7"/>
<dbReference type="EMBL" id="GBXM01064365">
    <property type="protein sequence ID" value="JAH44212.1"/>
    <property type="molecule type" value="Transcribed_RNA"/>
</dbReference>
<accession>A0A0E9SSG7</accession>
<evidence type="ECO:0000313" key="1">
    <source>
        <dbReference type="EMBL" id="JAH44212.1"/>
    </source>
</evidence>
<protein>
    <submittedName>
        <fullName evidence="1">Uncharacterized protein</fullName>
    </submittedName>
</protein>